<dbReference type="STRING" id="2282107.A0A286UMT7"/>
<dbReference type="EMBL" id="NBII01000003">
    <property type="protein sequence ID" value="PAV20859.1"/>
    <property type="molecule type" value="Genomic_DNA"/>
</dbReference>
<dbReference type="PANTHER" id="PTHR37019:SF2">
    <property type="entry name" value="EXPERA DOMAIN-CONTAINING PROTEIN"/>
    <property type="match status" value="1"/>
</dbReference>
<proteinExistence type="predicted"/>
<feature type="transmembrane region" description="Helical" evidence="1">
    <location>
        <begin position="12"/>
        <end position="32"/>
    </location>
</feature>
<gene>
    <name evidence="3" type="ORF">PNOK_0348600</name>
</gene>
<comment type="caution">
    <text evidence="3">The sequence shown here is derived from an EMBL/GenBank/DDBJ whole genome shotgun (WGS) entry which is preliminary data.</text>
</comment>
<evidence type="ECO:0000256" key="1">
    <source>
        <dbReference type="SAM" id="Phobius"/>
    </source>
</evidence>
<dbReference type="AlphaFoldDB" id="A0A286UMT7"/>
<keyword evidence="1" id="KW-0472">Membrane</keyword>
<feature type="transmembrane region" description="Helical" evidence="1">
    <location>
        <begin position="52"/>
        <end position="79"/>
    </location>
</feature>
<feature type="domain" description="DUF7704" evidence="2">
    <location>
        <begin position="5"/>
        <end position="154"/>
    </location>
</feature>
<dbReference type="Proteomes" id="UP000217199">
    <property type="component" value="Unassembled WGS sequence"/>
</dbReference>
<protein>
    <recommendedName>
        <fullName evidence="2">DUF7704 domain-containing protein</fullName>
    </recommendedName>
</protein>
<feature type="transmembrane region" description="Helical" evidence="1">
    <location>
        <begin position="100"/>
        <end position="120"/>
    </location>
</feature>
<dbReference type="InParanoid" id="A0A286UMT7"/>
<organism evidence="3 4">
    <name type="scientific">Pyrrhoderma noxium</name>
    <dbReference type="NCBI Taxonomy" id="2282107"/>
    <lineage>
        <taxon>Eukaryota</taxon>
        <taxon>Fungi</taxon>
        <taxon>Dikarya</taxon>
        <taxon>Basidiomycota</taxon>
        <taxon>Agaricomycotina</taxon>
        <taxon>Agaricomycetes</taxon>
        <taxon>Hymenochaetales</taxon>
        <taxon>Hymenochaetaceae</taxon>
        <taxon>Pyrrhoderma</taxon>
    </lineage>
</organism>
<feature type="transmembrane region" description="Helical" evidence="1">
    <location>
        <begin position="126"/>
        <end position="146"/>
    </location>
</feature>
<sequence>MAPTSAIPTFYYVLFGIYEPLLTLTGFLGALADPKKTHDGQAPWPQFPPPEALPLASQVTVLQLAHVCALIGVINAFVLHACKHHLSFSPPLQEKIVRSLLAPLLIGDFLHVLITLWALGDRKWDVWSWSPLLWTTLLLGLTLLVPRAMWHLGIWRYVHTRDAGKINIAAGVPSDRGVSQVKTE</sequence>
<dbReference type="Pfam" id="PF24803">
    <property type="entry name" value="DUF7704"/>
    <property type="match status" value="1"/>
</dbReference>
<keyword evidence="1" id="KW-0812">Transmembrane</keyword>
<evidence type="ECO:0000313" key="4">
    <source>
        <dbReference type="Proteomes" id="UP000217199"/>
    </source>
</evidence>
<accession>A0A286UMT7</accession>
<dbReference type="OrthoDB" id="2937326at2759"/>
<keyword evidence="4" id="KW-1185">Reference proteome</keyword>
<keyword evidence="1" id="KW-1133">Transmembrane helix</keyword>
<dbReference type="PANTHER" id="PTHR37019">
    <property type="entry name" value="CHROMOSOME 1, WHOLE GENOME SHOTGUN SEQUENCE"/>
    <property type="match status" value="1"/>
</dbReference>
<evidence type="ECO:0000313" key="3">
    <source>
        <dbReference type="EMBL" id="PAV20859.1"/>
    </source>
</evidence>
<reference evidence="3 4" key="1">
    <citation type="journal article" date="2017" name="Mol. Ecol.">
        <title>Comparative and population genomic landscape of Phellinus noxius: A hypervariable fungus causing root rot in trees.</title>
        <authorList>
            <person name="Chung C.L."/>
            <person name="Lee T.J."/>
            <person name="Akiba M."/>
            <person name="Lee H.H."/>
            <person name="Kuo T.H."/>
            <person name="Liu D."/>
            <person name="Ke H.M."/>
            <person name="Yokoi T."/>
            <person name="Roa M.B."/>
            <person name="Lu M.J."/>
            <person name="Chang Y.Y."/>
            <person name="Ann P.J."/>
            <person name="Tsai J.N."/>
            <person name="Chen C.Y."/>
            <person name="Tzean S.S."/>
            <person name="Ota Y."/>
            <person name="Hattori T."/>
            <person name="Sahashi N."/>
            <person name="Liou R.F."/>
            <person name="Kikuchi T."/>
            <person name="Tsai I.J."/>
        </authorList>
    </citation>
    <scope>NUCLEOTIDE SEQUENCE [LARGE SCALE GENOMIC DNA]</scope>
    <source>
        <strain evidence="3 4">FFPRI411160</strain>
    </source>
</reference>
<evidence type="ECO:0000259" key="2">
    <source>
        <dbReference type="Pfam" id="PF24803"/>
    </source>
</evidence>
<name>A0A286UMT7_9AGAM</name>
<dbReference type="InterPro" id="IPR056121">
    <property type="entry name" value="DUF7704"/>
</dbReference>